<reference evidence="2 3" key="1">
    <citation type="submission" date="2022-11" db="EMBL/GenBank/DDBJ databases">
        <title>Genome Sequencing of Nocardia sp. ON39_IFM12276 and assembly.</title>
        <authorList>
            <person name="Shimojima M."/>
            <person name="Toyokawa M."/>
            <person name="Uesaka K."/>
        </authorList>
    </citation>
    <scope>NUCLEOTIDE SEQUENCE [LARGE SCALE GENOMIC DNA]</scope>
    <source>
        <strain evidence="2 3">IFM 12276</strain>
    </source>
</reference>
<dbReference type="EMBL" id="AP026978">
    <property type="protein sequence ID" value="BDU02999.1"/>
    <property type="molecule type" value="Genomic_DNA"/>
</dbReference>
<accession>A0ABN6UCQ8</accession>
<dbReference type="CDD" id="cd06260">
    <property type="entry name" value="DUF820-like"/>
    <property type="match status" value="1"/>
</dbReference>
<protein>
    <recommendedName>
        <fullName evidence="1">Putative restriction endonuclease domain-containing protein</fullName>
    </recommendedName>
</protein>
<dbReference type="PANTHER" id="PTHR35400">
    <property type="entry name" value="SLR1083 PROTEIN"/>
    <property type="match status" value="1"/>
</dbReference>
<dbReference type="Proteomes" id="UP001317870">
    <property type="component" value="Chromosome"/>
</dbReference>
<dbReference type="SUPFAM" id="SSF52980">
    <property type="entry name" value="Restriction endonuclease-like"/>
    <property type="match status" value="1"/>
</dbReference>
<dbReference type="InterPro" id="IPR008538">
    <property type="entry name" value="Uma2"/>
</dbReference>
<name>A0ABN6UCQ8_9NOCA</name>
<dbReference type="InterPro" id="IPR012296">
    <property type="entry name" value="Nuclease_put_TT1808"/>
</dbReference>
<sequence>MTIGWPDHLLTLAEWNALPEDNSRFYELAEGVLIASPRPPSRHQRAALRLSMQIEPQLPSGYSVLMQSEVVVDDGRPPTVRVPDVLVGPSADIDANLPRWNARDLLLVVEILADGTRRTDRRTKFFEYAAAGIGHYWLVDLEPLSLTAYTLIDGGYELSAKTSGAVNLELAETTITVDPDALTSSRAAR</sequence>
<evidence type="ECO:0000313" key="3">
    <source>
        <dbReference type="Proteomes" id="UP001317870"/>
    </source>
</evidence>
<dbReference type="InterPro" id="IPR011335">
    <property type="entry name" value="Restrct_endonuc-II-like"/>
</dbReference>
<evidence type="ECO:0000259" key="1">
    <source>
        <dbReference type="Pfam" id="PF05685"/>
    </source>
</evidence>
<dbReference type="RefSeq" id="WP_281876131.1">
    <property type="nucleotide sequence ID" value="NZ_AP026978.1"/>
</dbReference>
<evidence type="ECO:0000313" key="2">
    <source>
        <dbReference type="EMBL" id="BDU02999.1"/>
    </source>
</evidence>
<proteinExistence type="predicted"/>
<organism evidence="2 3">
    <name type="scientific">Nocardia sputorum</name>
    <dbReference type="NCBI Taxonomy" id="2984338"/>
    <lineage>
        <taxon>Bacteria</taxon>
        <taxon>Bacillati</taxon>
        <taxon>Actinomycetota</taxon>
        <taxon>Actinomycetes</taxon>
        <taxon>Mycobacteriales</taxon>
        <taxon>Nocardiaceae</taxon>
        <taxon>Nocardia</taxon>
    </lineage>
</organism>
<gene>
    <name evidence="2" type="ORF">IFM12276_60270</name>
</gene>
<dbReference type="Gene3D" id="3.90.1570.10">
    <property type="entry name" value="tt1808, chain A"/>
    <property type="match status" value="1"/>
</dbReference>
<dbReference type="Pfam" id="PF05685">
    <property type="entry name" value="Uma2"/>
    <property type="match status" value="1"/>
</dbReference>
<feature type="domain" description="Putative restriction endonuclease" evidence="1">
    <location>
        <begin position="14"/>
        <end position="170"/>
    </location>
</feature>
<keyword evidence="3" id="KW-1185">Reference proteome</keyword>
<dbReference type="PANTHER" id="PTHR35400:SF3">
    <property type="entry name" value="SLL1072 PROTEIN"/>
    <property type="match status" value="1"/>
</dbReference>